<reference evidence="1" key="1">
    <citation type="submission" date="2020-09" db="EMBL/GenBank/DDBJ databases">
        <authorList>
            <person name="Kim M.K."/>
        </authorList>
    </citation>
    <scope>NUCLEOTIDE SEQUENCE</scope>
    <source>
        <strain evidence="1">BT702</strain>
    </source>
</reference>
<keyword evidence="2" id="KW-1185">Reference proteome</keyword>
<protein>
    <submittedName>
        <fullName evidence="1">Uncharacterized protein</fullName>
    </submittedName>
</protein>
<proteinExistence type="predicted"/>
<evidence type="ECO:0000313" key="2">
    <source>
        <dbReference type="Proteomes" id="UP000598820"/>
    </source>
</evidence>
<dbReference type="EMBL" id="JACWZY010000020">
    <property type="protein sequence ID" value="MBD2703274.1"/>
    <property type="molecule type" value="Genomic_DNA"/>
</dbReference>
<sequence>MQRRSFPLILLYGFGLALALSLAFNAFLLYEKSRHLSVYEDEFGNAVRPIDTTVWRQQLSDCQRDNQLKDSLIRRYEPVPNAPPNQQVLVQHPPAKQ</sequence>
<dbReference type="Proteomes" id="UP000598820">
    <property type="component" value="Unassembled WGS sequence"/>
</dbReference>
<dbReference type="RefSeq" id="WP_190889119.1">
    <property type="nucleotide sequence ID" value="NZ_JACWZY010000020.1"/>
</dbReference>
<name>A0A927AP51_9BACT</name>
<gene>
    <name evidence="1" type="ORF">IC229_21695</name>
</gene>
<organism evidence="1 2">
    <name type="scientific">Spirosoma profusum</name>
    <dbReference type="NCBI Taxonomy" id="2771354"/>
    <lineage>
        <taxon>Bacteria</taxon>
        <taxon>Pseudomonadati</taxon>
        <taxon>Bacteroidota</taxon>
        <taxon>Cytophagia</taxon>
        <taxon>Cytophagales</taxon>
        <taxon>Cytophagaceae</taxon>
        <taxon>Spirosoma</taxon>
    </lineage>
</organism>
<dbReference type="AlphaFoldDB" id="A0A927AP51"/>
<comment type="caution">
    <text evidence="1">The sequence shown here is derived from an EMBL/GenBank/DDBJ whole genome shotgun (WGS) entry which is preliminary data.</text>
</comment>
<evidence type="ECO:0000313" key="1">
    <source>
        <dbReference type="EMBL" id="MBD2703274.1"/>
    </source>
</evidence>
<accession>A0A927AP51</accession>